<protein>
    <submittedName>
        <fullName evidence="1">Uncharacterized protein</fullName>
    </submittedName>
</protein>
<evidence type="ECO:0000313" key="1">
    <source>
        <dbReference type="EMBL" id="GIY21141.1"/>
    </source>
</evidence>
<keyword evidence="2" id="KW-1185">Reference proteome</keyword>
<comment type="caution">
    <text evidence="1">The sequence shown here is derived from an EMBL/GenBank/DDBJ whole genome shotgun (WGS) entry which is preliminary data.</text>
</comment>
<organism evidence="1 2">
    <name type="scientific">Caerostris extrusa</name>
    <name type="common">Bark spider</name>
    <name type="synonym">Caerostris bankana</name>
    <dbReference type="NCBI Taxonomy" id="172846"/>
    <lineage>
        <taxon>Eukaryota</taxon>
        <taxon>Metazoa</taxon>
        <taxon>Ecdysozoa</taxon>
        <taxon>Arthropoda</taxon>
        <taxon>Chelicerata</taxon>
        <taxon>Arachnida</taxon>
        <taxon>Araneae</taxon>
        <taxon>Araneomorphae</taxon>
        <taxon>Entelegynae</taxon>
        <taxon>Araneoidea</taxon>
        <taxon>Araneidae</taxon>
        <taxon>Caerostris</taxon>
    </lineage>
</organism>
<proteinExistence type="predicted"/>
<name>A0AAV4RK63_CAEEX</name>
<reference evidence="1 2" key="1">
    <citation type="submission" date="2021-06" db="EMBL/GenBank/DDBJ databases">
        <title>Caerostris extrusa draft genome.</title>
        <authorList>
            <person name="Kono N."/>
            <person name="Arakawa K."/>
        </authorList>
    </citation>
    <scope>NUCLEOTIDE SEQUENCE [LARGE SCALE GENOMIC DNA]</scope>
</reference>
<evidence type="ECO:0000313" key="2">
    <source>
        <dbReference type="Proteomes" id="UP001054945"/>
    </source>
</evidence>
<dbReference type="AlphaFoldDB" id="A0AAV4RK63"/>
<dbReference type="EMBL" id="BPLR01007968">
    <property type="protein sequence ID" value="GIY21141.1"/>
    <property type="molecule type" value="Genomic_DNA"/>
</dbReference>
<sequence length="111" mass="12391">MISEACTSCQPRDFETVSFCWEEEPPLLTTSGNIDPTQVLVRGALRPLQTRTAPGISNRQARSFSITYSTYGITSRVAQSCHVHNQPPDDVGRYTEFNQCVSARIKKIIGR</sequence>
<dbReference type="Proteomes" id="UP001054945">
    <property type="component" value="Unassembled WGS sequence"/>
</dbReference>
<gene>
    <name evidence="1" type="ORF">CEXT_64741</name>
</gene>
<accession>A0AAV4RK63</accession>